<feature type="repeat" description="ANK" evidence="3">
    <location>
        <begin position="394"/>
        <end position="426"/>
    </location>
</feature>
<dbReference type="GO" id="GO:0016301">
    <property type="term" value="F:kinase activity"/>
    <property type="evidence" value="ECO:0007669"/>
    <property type="project" value="UniProtKB-KW"/>
</dbReference>
<sequence length="538" mass="58687">MDRLISLEPSNIVAIRVEPGRKCYGKLILRNVMHTMPVAFQLLPIGVNQTSYITQPRSGIIPPLSTITVAIVYLLPSGSMLPDSFPHSDDSFILHSVVVPGVAVKDPSLTYDTIPSDWFAPRKKQVFYDSGIKVIFVGSTILAQLVANGSSEEVREVLERSNPEWRASDTVNAHGQTLLHLAIAQSRADLVKLLLEYEPDVEARSRYGQSALEAAVAAGELLIVELLLAHKSSTGRYKLLKWGSIHLAARGGYVEIMRLLLLKGAESNALTGDGQTALHIAVEENHGDCIRLLLDNGATANLCNTGNGDTPLHIAARLGDEDTVKLLLEKGANKEIQNQLGKTAYDLAAECGHNTLFDVLKFGDRLYTAARKGEARTINWLLENGASINGVDQHGWTALHRAAFKGQVNAVRAILSKSADIDAKDRDGYTALHCATESGQADVIDLLLRSGADVEAKTNKGVAALQMAYSFQYSGITQILVQGCTRKGRVDPLHTPALSSFSNENEMQQPTFGSTRKKQSRNRHHRRSFDRTVPLFVS</sequence>
<evidence type="ECO:0000256" key="1">
    <source>
        <dbReference type="ARBA" id="ARBA00022737"/>
    </source>
</evidence>
<dbReference type="InterPro" id="IPR008962">
    <property type="entry name" value="PapD-like_sf"/>
</dbReference>
<keyword evidence="1" id="KW-0677">Repeat</keyword>
<feature type="repeat" description="ANK" evidence="3">
    <location>
        <begin position="366"/>
        <end position="393"/>
    </location>
</feature>
<dbReference type="OrthoDB" id="194358at2759"/>
<dbReference type="PANTHER" id="PTHR24198">
    <property type="entry name" value="ANKYRIN REPEAT AND PROTEIN KINASE DOMAIN-CONTAINING PROTEIN"/>
    <property type="match status" value="1"/>
</dbReference>
<feature type="region of interest" description="Disordered" evidence="4">
    <location>
        <begin position="495"/>
        <end position="538"/>
    </location>
</feature>
<dbReference type="PANTHER" id="PTHR24198:SF165">
    <property type="entry name" value="ANKYRIN REPEAT-CONTAINING PROTEIN-RELATED"/>
    <property type="match status" value="1"/>
</dbReference>
<feature type="compositionally biased region" description="Basic residues" evidence="4">
    <location>
        <begin position="515"/>
        <end position="528"/>
    </location>
</feature>
<evidence type="ECO:0000259" key="5">
    <source>
        <dbReference type="PROSITE" id="PS50202"/>
    </source>
</evidence>
<comment type="caution">
    <text evidence="6">The sequence shown here is derived from an EMBL/GenBank/DDBJ whole genome shotgun (WGS) entry which is preliminary data.</text>
</comment>
<dbReference type="SMART" id="SM00248">
    <property type="entry name" value="ANK"/>
    <property type="match status" value="8"/>
</dbReference>
<accession>A0A7J6WBL9</accession>
<dbReference type="EMBL" id="JABWDY010019871">
    <property type="protein sequence ID" value="KAF5193582.1"/>
    <property type="molecule type" value="Genomic_DNA"/>
</dbReference>
<protein>
    <submittedName>
        <fullName evidence="6">Ankyrin repeat and protein kinase domain-containing protein</fullName>
    </submittedName>
</protein>
<dbReference type="PRINTS" id="PR01415">
    <property type="entry name" value="ANKYRIN"/>
</dbReference>
<dbReference type="Gene3D" id="2.60.40.10">
    <property type="entry name" value="Immunoglobulins"/>
    <property type="match status" value="1"/>
</dbReference>
<dbReference type="PROSITE" id="PS50202">
    <property type="entry name" value="MSP"/>
    <property type="match status" value="1"/>
</dbReference>
<feature type="repeat" description="ANK" evidence="3">
    <location>
        <begin position="245"/>
        <end position="272"/>
    </location>
</feature>
<feature type="repeat" description="ANK" evidence="3">
    <location>
        <begin position="174"/>
        <end position="206"/>
    </location>
</feature>
<dbReference type="SUPFAM" id="SSF49354">
    <property type="entry name" value="PapD-like"/>
    <property type="match status" value="1"/>
</dbReference>
<gene>
    <name evidence="6" type="ORF">FRX31_016832</name>
</gene>
<dbReference type="PROSITE" id="PS50297">
    <property type="entry name" value="ANK_REP_REGION"/>
    <property type="match status" value="6"/>
</dbReference>
<feature type="repeat" description="ANK" evidence="3">
    <location>
        <begin position="427"/>
        <end position="459"/>
    </location>
</feature>
<feature type="compositionally biased region" description="Polar residues" evidence="4">
    <location>
        <begin position="497"/>
        <end position="514"/>
    </location>
</feature>
<dbReference type="InterPro" id="IPR036770">
    <property type="entry name" value="Ankyrin_rpt-contain_sf"/>
</dbReference>
<dbReference type="InterPro" id="IPR013783">
    <property type="entry name" value="Ig-like_fold"/>
</dbReference>
<dbReference type="Pfam" id="PF00023">
    <property type="entry name" value="Ank"/>
    <property type="match status" value="1"/>
</dbReference>
<keyword evidence="2 3" id="KW-0040">ANK repeat</keyword>
<feature type="domain" description="MSP" evidence="5">
    <location>
        <begin position="4"/>
        <end position="137"/>
    </location>
</feature>
<dbReference type="InterPro" id="IPR002110">
    <property type="entry name" value="Ankyrin_rpt"/>
</dbReference>
<evidence type="ECO:0000313" key="7">
    <source>
        <dbReference type="Proteomes" id="UP000554482"/>
    </source>
</evidence>
<reference evidence="6 7" key="1">
    <citation type="submission" date="2020-06" db="EMBL/GenBank/DDBJ databases">
        <title>Transcriptomic and genomic resources for Thalictrum thalictroides and T. hernandezii: Facilitating candidate gene discovery in an emerging model plant lineage.</title>
        <authorList>
            <person name="Arias T."/>
            <person name="Riano-Pachon D.M."/>
            <person name="Di Stilio V.S."/>
        </authorList>
    </citation>
    <scope>NUCLEOTIDE SEQUENCE [LARGE SCALE GENOMIC DNA]</scope>
    <source>
        <strain evidence="7">cv. WT478/WT964</strain>
        <tissue evidence="6">Leaves</tissue>
    </source>
</reference>
<keyword evidence="7" id="KW-1185">Reference proteome</keyword>
<evidence type="ECO:0000256" key="2">
    <source>
        <dbReference type="ARBA" id="ARBA00023043"/>
    </source>
</evidence>
<evidence type="ECO:0000256" key="4">
    <source>
        <dbReference type="SAM" id="MobiDB-lite"/>
    </source>
</evidence>
<keyword evidence="6" id="KW-0418">Kinase</keyword>
<name>A0A7J6WBL9_THATH</name>
<dbReference type="Pfam" id="PF12796">
    <property type="entry name" value="Ank_2"/>
    <property type="match status" value="3"/>
</dbReference>
<feature type="repeat" description="ANK" evidence="3">
    <location>
        <begin position="307"/>
        <end position="339"/>
    </location>
</feature>
<keyword evidence="6" id="KW-0808">Transferase</keyword>
<evidence type="ECO:0000313" key="6">
    <source>
        <dbReference type="EMBL" id="KAF5193582.1"/>
    </source>
</evidence>
<dbReference type="AlphaFoldDB" id="A0A7J6WBL9"/>
<evidence type="ECO:0000256" key="3">
    <source>
        <dbReference type="PROSITE-ProRule" id="PRU00023"/>
    </source>
</evidence>
<proteinExistence type="predicted"/>
<dbReference type="Gene3D" id="1.25.40.20">
    <property type="entry name" value="Ankyrin repeat-containing domain"/>
    <property type="match status" value="4"/>
</dbReference>
<dbReference type="PROSITE" id="PS50088">
    <property type="entry name" value="ANK_REPEAT"/>
    <property type="match status" value="7"/>
</dbReference>
<organism evidence="6 7">
    <name type="scientific">Thalictrum thalictroides</name>
    <name type="common">Rue-anemone</name>
    <name type="synonym">Anemone thalictroides</name>
    <dbReference type="NCBI Taxonomy" id="46969"/>
    <lineage>
        <taxon>Eukaryota</taxon>
        <taxon>Viridiplantae</taxon>
        <taxon>Streptophyta</taxon>
        <taxon>Embryophyta</taxon>
        <taxon>Tracheophyta</taxon>
        <taxon>Spermatophyta</taxon>
        <taxon>Magnoliopsida</taxon>
        <taxon>Ranunculales</taxon>
        <taxon>Ranunculaceae</taxon>
        <taxon>Thalictroideae</taxon>
        <taxon>Thalictrum</taxon>
    </lineage>
</organism>
<dbReference type="SUPFAM" id="SSF48403">
    <property type="entry name" value="Ankyrin repeat"/>
    <property type="match status" value="1"/>
</dbReference>
<feature type="repeat" description="ANK" evidence="3">
    <location>
        <begin position="273"/>
        <end position="305"/>
    </location>
</feature>
<dbReference type="InterPro" id="IPR000535">
    <property type="entry name" value="MSP_dom"/>
</dbReference>
<dbReference type="Proteomes" id="UP000554482">
    <property type="component" value="Unassembled WGS sequence"/>
</dbReference>